<dbReference type="Proteomes" id="UP000824231">
    <property type="component" value="Unassembled WGS sequence"/>
</dbReference>
<proteinExistence type="predicted"/>
<protein>
    <submittedName>
        <fullName evidence="2">SprT family protein</fullName>
    </submittedName>
</protein>
<feature type="domain" description="SprT-like" evidence="1">
    <location>
        <begin position="4"/>
        <end position="148"/>
    </location>
</feature>
<name>A0A9D1VIB5_9LACO</name>
<comment type="caution">
    <text evidence="2">The sequence shown here is derived from an EMBL/GenBank/DDBJ whole genome shotgun (WGS) entry which is preliminary data.</text>
</comment>
<dbReference type="GO" id="GO:0006950">
    <property type="term" value="P:response to stress"/>
    <property type="evidence" value="ECO:0007669"/>
    <property type="project" value="UniProtKB-ARBA"/>
</dbReference>
<evidence type="ECO:0000259" key="1">
    <source>
        <dbReference type="SMART" id="SM00731"/>
    </source>
</evidence>
<dbReference type="SMART" id="SM00731">
    <property type="entry name" value="SprT"/>
    <property type="match status" value="1"/>
</dbReference>
<dbReference type="Pfam" id="PF10263">
    <property type="entry name" value="SprT-like"/>
    <property type="match status" value="1"/>
</dbReference>
<sequence length="155" mass="18488">MTNAELQQLTEQWSLQYFWRPFTHEIFFNRRLRTTGGRYHLGDHHIDINPLMLTEYNLTTLKGVVLHELCHYHLHLTGHGYQHRDHDFRQLLAQVGGSRFAPPTSKLAGSKHRYLYQCQQCGAQIWRRRRFNVRRFRCARCGGRIRLVKQFVAAK</sequence>
<accession>A0A9D1VIB5</accession>
<evidence type="ECO:0000313" key="3">
    <source>
        <dbReference type="Proteomes" id="UP000824231"/>
    </source>
</evidence>
<dbReference type="AlphaFoldDB" id="A0A9D1VIB5"/>
<evidence type="ECO:0000313" key="2">
    <source>
        <dbReference type="EMBL" id="HIX35576.1"/>
    </source>
</evidence>
<reference evidence="2" key="1">
    <citation type="journal article" date="2021" name="PeerJ">
        <title>Extensive microbial diversity within the chicken gut microbiome revealed by metagenomics and culture.</title>
        <authorList>
            <person name="Gilroy R."/>
            <person name="Ravi A."/>
            <person name="Getino M."/>
            <person name="Pursley I."/>
            <person name="Horton D.L."/>
            <person name="Alikhan N.F."/>
            <person name="Baker D."/>
            <person name="Gharbi K."/>
            <person name="Hall N."/>
            <person name="Watson M."/>
            <person name="Adriaenssens E.M."/>
            <person name="Foster-Nyarko E."/>
            <person name="Jarju S."/>
            <person name="Secka A."/>
            <person name="Antonio M."/>
            <person name="Oren A."/>
            <person name="Chaudhuri R.R."/>
            <person name="La Ragione R."/>
            <person name="Hildebrand F."/>
            <person name="Pallen M.J."/>
        </authorList>
    </citation>
    <scope>NUCLEOTIDE SEQUENCE</scope>
    <source>
        <strain evidence="2">ChiSxjej3B15-572</strain>
    </source>
</reference>
<dbReference type="InterPro" id="IPR006640">
    <property type="entry name" value="SprT-like_domain"/>
</dbReference>
<dbReference type="EMBL" id="DXFH01000013">
    <property type="protein sequence ID" value="HIX35576.1"/>
    <property type="molecule type" value="Genomic_DNA"/>
</dbReference>
<dbReference type="NCBIfam" id="NF003339">
    <property type="entry name" value="PRK04351.1"/>
    <property type="match status" value="1"/>
</dbReference>
<organism evidence="2 3">
    <name type="scientific">Candidatus Limosilactobacillus merdigallinarum</name>
    <dbReference type="NCBI Taxonomy" id="2838652"/>
    <lineage>
        <taxon>Bacteria</taxon>
        <taxon>Bacillati</taxon>
        <taxon>Bacillota</taxon>
        <taxon>Bacilli</taxon>
        <taxon>Lactobacillales</taxon>
        <taxon>Lactobacillaceae</taxon>
        <taxon>Limosilactobacillus</taxon>
    </lineage>
</organism>
<gene>
    <name evidence="2" type="ORF">H9856_04145</name>
</gene>
<reference evidence="2" key="2">
    <citation type="submission" date="2021-04" db="EMBL/GenBank/DDBJ databases">
        <authorList>
            <person name="Gilroy R."/>
        </authorList>
    </citation>
    <scope>NUCLEOTIDE SEQUENCE</scope>
    <source>
        <strain evidence="2">ChiSxjej3B15-572</strain>
    </source>
</reference>